<dbReference type="AlphaFoldDB" id="A0A2S7U665"/>
<keyword evidence="2 5" id="KW-0547">Nucleotide-binding</keyword>
<dbReference type="Pfam" id="PF01121">
    <property type="entry name" value="CoaE"/>
    <property type="match status" value="1"/>
</dbReference>
<evidence type="ECO:0000256" key="6">
    <source>
        <dbReference type="NCBIfam" id="TIGR00152"/>
    </source>
</evidence>
<evidence type="ECO:0000313" key="8">
    <source>
        <dbReference type="Proteomes" id="UP000239747"/>
    </source>
</evidence>
<keyword evidence="4 5" id="KW-0173">Coenzyme A biosynthesis</keyword>
<dbReference type="CDD" id="cd02022">
    <property type="entry name" value="DPCK"/>
    <property type="match status" value="1"/>
</dbReference>
<accession>A0A2S7U665</accession>
<gene>
    <name evidence="5" type="primary">coaE</name>
    <name evidence="7" type="ORF">BST92_00380</name>
</gene>
<keyword evidence="5" id="KW-0808">Transferase</keyword>
<comment type="caution">
    <text evidence="7">The sequence shown here is derived from an EMBL/GenBank/DDBJ whole genome shotgun (WGS) entry which is preliminary data.</text>
</comment>
<evidence type="ECO:0000256" key="4">
    <source>
        <dbReference type="ARBA" id="ARBA00022993"/>
    </source>
</evidence>
<name>A0A2S7U665_9FLAO</name>
<dbReference type="PROSITE" id="PS51219">
    <property type="entry name" value="DPCK"/>
    <property type="match status" value="1"/>
</dbReference>
<dbReference type="UniPathway" id="UPA00241">
    <property type="reaction ID" value="UER00356"/>
</dbReference>
<comment type="function">
    <text evidence="5">Catalyzes the phosphorylation of the 3'-hydroxyl group of dephosphocoenzyme A to form coenzyme A.</text>
</comment>
<dbReference type="HAMAP" id="MF_00376">
    <property type="entry name" value="Dephospho_CoA_kinase"/>
    <property type="match status" value="1"/>
</dbReference>
<dbReference type="RefSeq" id="WP_105069675.1">
    <property type="nucleotide sequence ID" value="NZ_MTPW01000001.1"/>
</dbReference>
<evidence type="ECO:0000256" key="5">
    <source>
        <dbReference type="HAMAP-Rule" id="MF_00376"/>
    </source>
</evidence>
<dbReference type="GO" id="GO:0004140">
    <property type="term" value="F:dephospho-CoA kinase activity"/>
    <property type="evidence" value="ECO:0007669"/>
    <property type="project" value="UniProtKB-UniRule"/>
</dbReference>
<dbReference type="PANTHER" id="PTHR10695:SF46">
    <property type="entry name" value="BIFUNCTIONAL COENZYME A SYNTHASE-RELATED"/>
    <property type="match status" value="1"/>
</dbReference>
<keyword evidence="5" id="KW-0963">Cytoplasm</keyword>
<dbReference type="InterPro" id="IPR001977">
    <property type="entry name" value="Depp_CoAkinase"/>
</dbReference>
<dbReference type="NCBIfam" id="TIGR00152">
    <property type="entry name" value="dephospho-CoA kinase"/>
    <property type="match status" value="1"/>
</dbReference>
<feature type="binding site" evidence="5">
    <location>
        <begin position="11"/>
        <end position="16"/>
    </location>
    <ligand>
        <name>ATP</name>
        <dbReference type="ChEBI" id="CHEBI:30616"/>
    </ligand>
</feature>
<keyword evidence="5 7" id="KW-0418">Kinase</keyword>
<protein>
    <recommendedName>
        <fullName evidence="5 6">Dephospho-CoA kinase</fullName>
        <ecNumber evidence="5 6">2.7.1.24</ecNumber>
    </recommendedName>
    <alternativeName>
        <fullName evidence="5">Dephosphocoenzyme A kinase</fullName>
    </alternativeName>
</protein>
<comment type="subcellular location">
    <subcellularLocation>
        <location evidence="5">Cytoplasm</location>
    </subcellularLocation>
</comment>
<evidence type="ECO:0000256" key="3">
    <source>
        <dbReference type="ARBA" id="ARBA00022840"/>
    </source>
</evidence>
<keyword evidence="8" id="KW-1185">Reference proteome</keyword>
<dbReference type="EMBL" id="MTPW01000001">
    <property type="protein sequence ID" value="PQJ30488.1"/>
    <property type="molecule type" value="Genomic_DNA"/>
</dbReference>
<dbReference type="Gene3D" id="3.40.50.300">
    <property type="entry name" value="P-loop containing nucleotide triphosphate hydrolases"/>
    <property type="match status" value="1"/>
</dbReference>
<evidence type="ECO:0000256" key="2">
    <source>
        <dbReference type="ARBA" id="ARBA00022741"/>
    </source>
</evidence>
<dbReference type="GO" id="GO:0005737">
    <property type="term" value="C:cytoplasm"/>
    <property type="evidence" value="ECO:0007669"/>
    <property type="project" value="UniProtKB-SubCell"/>
</dbReference>
<keyword evidence="3 5" id="KW-0067">ATP-binding</keyword>
<dbReference type="EC" id="2.7.1.24" evidence="5 6"/>
<dbReference type="SUPFAM" id="SSF52540">
    <property type="entry name" value="P-loop containing nucleoside triphosphate hydrolases"/>
    <property type="match status" value="1"/>
</dbReference>
<dbReference type="InterPro" id="IPR027417">
    <property type="entry name" value="P-loop_NTPase"/>
</dbReference>
<dbReference type="PANTHER" id="PTHR10695">
    <property type="entry name" value="DEPHOSPHO-COA KINASE-RELATED"/>
    <property type="match status" value="1"/>
</dbReference>
<sequence length="198" mass="22561">MKVIGLTGGIGSGKTTVAKEFEKLNVPIYIADERSKYILSNNRSVIDQVKILLGQQAYIDDNGKIEANRPFIASKVFKDKNLLEGLNKILHPAVRIDFDKFCERHHSAAYVLYEAAILFETNGDKRCDATILVTASLQKRIERVMHRDAVTEEDVLSRMKNQWTQKEKLELADFVIINDNIDLLTLKSGLIHRFMLKN</sequence>
<dbReference type="GO" id="GO:0015937">
    <property type="term" value="P:coenzyme A biosynthetic process"/>
    <property type="evidence" value="ECO:0007669"/>
    <property type="project" value="UniProtKB-UniRule"/>
</dbReference>
<reference evidence="7 8" key="1">
    <citation type="submission" date="2017-01" db="EMBL/GenBank/DDBJ databases">
        <title>Trade-off between light-utilization and light-protection in marine flavobacteria.</title>
        <authorList>
            <person name="Kumagai Y."/>
            <person name="Yoshizawa S."/>
            <person name="Kogure K."/>
            <person name="Iwasaki W."/>
        </authorList>
    </citation>
    <scope>NUCLEOTIDE SEQUENCE [LARGE SCALE GENOMIC DNA]</scope>
    <source>
        <strain evidence="7 8">KCTC 32109</strain>
    </source>
</reference>
<comment type="catalytic activity">
    <reaction evidence="5">
        <text>3'-dephospho-CoA + ATP = ADP + CoA + H(+)</text>
        <dbReference type="Rhea" id="RHEA:18245"/>
        <dbReference type="ChEBI" id="CHEBI:15378"/>
        <dbReference type="ChEBI" id="CHEBI:30616"/>
        <dbReference type="ChEBI" id="CHEBI:57287"/>
        <dbReference type="ChEBI" id="CHEBI:57328"/>
        <dbReference type="ChEBI" id="CHEBI:456216"/>
        <dbReference type="EC" id="2.7.1.24"/>
    </reaction>
</comment>
<comment type="similarity">
    <text evidence="1 5">Belongs to the CoaE family.</text>
</comment>
<organism evidence="7 8">
    <name type="scientific">Nonlabens arenilitoris</name>
    <dbReference type="NCBI Taxonomy" id="1217969"/>
    <lineage>
        <taxon>Bacteria</taxon>
        <taxon>Pseudomonadati</taxon>
        <taxon>Bacteroidota</taxon>
        <taxon>Flavobacteriia</taxon>
        <taxon>Flavobacteriales</taxon>
        <taxon>Flavobacteriaceae</taxon>
        <taxon>Nonlabens</taxon>
    </lineage>
</organism>
<comment type="pathway">
    <text evidence="5">Cofactor biosynthesis; coenzyme A biosynthesis; CoA from (R)-pantothenate: step 5/5.</text>
</comment>
<dbReference type="GO" id="GO:0005524">
    <property type="term" value="F:ATP binding"/>
    <property type="evidence" value="ECO:0007669"/>
    <property type="project" value="UniProtKB-UniRule"/>
</dbReference>
<evidence type="ECO:0000256" key="1">
    <source>
        <dbReference type="ARBA" id="ARBA00009018"/>
    </source>
</evidence>
<dbReference type="Proteomes" id="UP000239747">
    <property type="component" value="Unassembled WGS sequence"/>
</dbReference>
<dbReference type="OrthoDB" id="9812943at2"/>
<proteinExistence type="inferred from homology"/>
<evidence type="ECO:0000313" key="7">
    <source>
        <dbReference type="EMBL" id="PQJ30488.1"/>
    </source>
</evidence>